<dbReference type="VEuPathDB" id="FungiDB:LEMA_P006040.1"/>
<dbReference type="InParanoid" id="E5AF28"/>
<keyword evidence="3" id="KW-1185">Reference proteome</keyword>
<dbReference type="HOGENOM" id="CLU_1008563_0_0_1"/>
<feature type="compositionally biased region" description="Polar residues" evidence="1">
    <location>
        <begin position="26"/>
        <end position="35"/>
    </location>
</feature>
<dbReference type="Proteomes" id="UP000002668">
    <property type="component" value="Genome"/>
</dbReference>
<organism evidence="2 3">
    <name type="scientific">Leptosphaeria maculans (strain JN3 / isolate v23.1.3 / race Av1-4-5-6-7-8)</name>
    <name type="common">Blackleg fungus</name>
    <name type="synonym">Phoma lingam</name>
    <dbReference type="NCBI Taxonomy" id="985895"/>
    <lineage>
        <taxon>Eukaryota</taxon>
        <taxon>Fungi</taxon>
        <taxon>Dikarya</taxon>
        <taxon>Ascomycota</taxon>
        <taxon>Pezizomycotina</taxon>
        <taxon>Dothideomycetes</taxon>
        <taxon>Pleosporomycetidae</taxon>
        <taxon>Pleosporales</taxon>
        <taxon>Pleosporineae</taxon>
        <taxon>Leptosphaeriaceae</taxon>
        <taxon>Plenodomus</taxon>
        <taxon>Plenodomus lingam/Leptosphaeria maculans species complex</taxon>
    </lineage>
</organism>
<feature type="region of interest" description="Disordered" evidence="1">
    <location>
        <begin position="254"/>
        <end position="276"/>
    </location>
</feature>
<dbReference type="AlphaFoldDB" id="E5AF28"/>
<protein>
    <submittedName>
        <fullName evidence="2">Predicted protein</fullName>
    </submittedName>
</protein>
<evidence type="ECO:0000313" key="2">
    <source>
        <dbReference type="EMBL" id="CBY01817.1"/>
    </source>
</evidence>
<dbReference type="EMBL" id="FP929139">
    <property type="protein sequence ID" value="CBY01817.1"/>
    <property type="molecule type" value="Genomic_DNA"/>
</dbReference>
<dbReference type="GeneID" id="13285915"/>
<feature type="region of interest" description="Disordered" evidence="1">
    <location>
        <begin position="1"/>
        <end position="100"/>
    </location>
</feature>
<sequence>MPPSRKERDERKKEGQAAFGGGPEGQSVTNDSTGGSRAKQIVGVANEAESASLRYRTAPHRTEPKIWLKKRPRSRNAPCSGSGGARYATNSTTNPDRILRSTASKRRWVRRRNGEDNAACLPKELPAISCVIPPSGCIFFFSFSCGATESRAVQVVTETAKGFPPSPDDTHTEVYGQHHEHYAPSDCGHDDGRRRRLKRGLPALLLSFKSWPTAPMFVNTEEEVNDRYSLLSTTYLIQFRSCIELASNSRHDYDEAPLPHLSGSSAATRDPTLSMA</sequence>
<gene>
    <name evidence="2" type="ORF">LEMA_P006040.1</name>
</gene>
<name>E5AF28_LEPMJ</name>
<evidence type="ECO:0000313" key="3">
    <source>
        <dbReference type="Proteomes" id="UP000002668"/>
    </source>
</evidence>
<evidence type="ECO:0000256" key="1">
    <source>
        <dbReference type="SAM" id="MobiDB-lite"/>
    </source>
</evidence>
<feature type="compositionally biased region" description="Basic and acidic residues" evidence="1">
    <location>
        <begin position="1"/>
        <end position="15"/>
    </location>
</feature>
<proteinExistence type="predicted"/>
<accession>E5AF28</accession>
<reference evidence="3" key="1">
    <citation type="journal article" date="2011" name="Nat. Commun.">
        <title>Effector diversification within compartments of the Leptosphaeria maculans genome affected by Repeat-Induced Point mutations.</title>
        <authorList>
            <person name="Rouxel T."/>
            <person name="Grandaubert J."/>
            <person name="Hane J.K."/>
            <person name="Hoede C."/>
            <person name="van de Wouw A.P."/>
            <person name="Couloux A."/>
            <person name="Dominguez V."/>
            <person name="Anthouard V."/>
            <person name="Bally P."/>
            <person name="Bourras S."/>
            <person name="Cozijnsen A.J."/>
            <person name="Ciuffetti L.M."/>
            <person name="Degrave A."/>
            <person name="Dilmaghani A."/>
            <person name="Duret L."/>
            <person name="Fudal I."/>
            <person name="Goodwin S.B."/>
            <person name="Gout L."/>
            <person name="Glaser N."/>
            <person name="Linglin J."/>
            <person name="Kema G.H.J."/>
            <person name="Lapalu N."/>
            <person name="Lawrence C.B."/>
            <person name="May K."/>
            <person name="Meyer M."/>
            <person name="Ollivier B."/>
            <person name="Poulain J."/>
            <person name="Schoch C.L."/>
            <person name="Simon A."/>
            <person name="Spatafora J.W."/>
            <person name="Stachowiak A."/>
            <person name="Turgeon B.G."/>
            <person name="Tyler B.M."/>
            <person name="Vincent D."/>
            <person name="Weissenbach J."/>
            <person name="Amselem J."/>
            <person name="Quesneville H."/>
            <person name="Oliver R.P."/>
            <person name="Wincker P."/>
            <person name="Balesdent M.-H."/>
            <person name="Howlett B.J."/>
        </authorList>
    </citation>
    <scope>NUCLEOTIDE SEQUENCE [LARGE SCALE GENOMIC DNA]</scope>
    <source>
        <strain evidence="3">JN3 / isolate v23.1.3 / race Av1-4-5-6-7-8</strain>
    </source>
</reference>